<dbReference type="OrthoDB" id="422728at2759"/>
<organism evidence="2 3">
    <name type="scientific">Paramecium pentaurelia</name>
    <dbReference type="NCBI Taxonomy" id="43138"/>
    <lineage>
        <taxon>Eukaryota</taxon>
        <taxon>Sar</taxon>
        <taxon>Alveolata</taxon>
        <taxon>Ciliophora</taxon>
        <taxon>Intramacronucleata</taxon>
        <taxon>Oligohymenophorea</taxon>
        <taxon>Peniculida</taxon>
        <taxon>Parameciidae</taxon>
        <taxon>Paramecium</taxon>
    </lineage>
</organism>
<comment type="caution">
    <text evidence="2">The sequence shown here is derived from an EMBL/GenBank/DDBJ whole genome shotgun (WGS) entry which is preliminary data.</text>
</comment>
<keyword evidence="1" id="KW-0472">Membrane</keyword>
<keyword evidence="1" id="KW-0812">Transmembrane</keyword>
<accession>A0A8S1YKR5</accession>
<evidence type="ECO:0000256" key="1">
    <source>
        <dbReference type="SAM" id="Phobius"/>
    </source>
</evidence>
<evidence type="ECO:0000313" key="2">
    <source>
        <dbReference type="EMBL" id="CAD8212142.1"/>
    </source>
</evidence>
<keyword evidence="3" id="KW-1185">Reference proteome</keyword>
<reference evidence="2" key="1">
    <citation type="submission" date="2021-01" db="EMBL/GenBank/DDBJ databases">
        <authorList>
            <consortium name="Genoscope - CEA"/>
            <person name="William W."/>
        </authorList>
    </citation>
    <scope>NUCLEOTIDE SEQUENCE</scope>
</reference>
<dbReference type="EMBL" id="CAJJDO010000166">
    <property type="protein sequence ID" value="CAD8212142.1"/>
    <property type="molecule type" value="Genomic_DNA"/>
</dbReference>
<keyword evidence="1" id="KW-1133">Transmembrane helix</keyword>
<name>A0A8S1YKR5_9CILI</name>
<feature type="transmembrane region" description="Helical" evidence="1">
    <location>
        <begin position="1688"/>
        <end position="1708"/>
    </location>
</feature>
<gene>
    <name evidence="2" type="ORF">PPENT_87.1.T1660109</name>
</gene>
<protein>
    <recommendedName>
        <fullName evidence="4">Transmembrane protein</fullName>
    </recommendedName>
</protein>
<proteinExistence type="predicted"/>
<dbReference type="Proteomes" id="UP000689195">
    <property type="component" value="Unassembled WGS sequence"/>
</dbReference>
<sequence length="1738" mass="202636">MLILILLFQLTLSQPYEQEIIELQMEKQYEFYGKVPGTSTSVLYPVHFYKFFVQNVIPNEDIFVVLKALHDQSSFPSLYISKENQYPTIYDELCGNKGMDVCVLEENKLIANTTYYLGVYCLQDCDYELTIHYEEEEILQLGQAVIVKFDNETESILKIGMPSTMDGVDRILIRAHHIYEKNTILNESFHFYINEGNETPSPSQFQYEAEEIWMVGKGVVIYKNSTNLKGNLTLLMLGVPNTRLYFISTVYERIREIDLFEKTDDLVIERKTNYYKLIINNDYLEFLEENSLSFDIHPFEGNPDVYISPCHQGECSLDYKHYPWQSQLDFGYESITISPGDRIINGNETQYIIAINGVDEFASYSFVAYLSNYYSRTLSVYAFESGFLVKNEFAEYIVGIYDQPNQTFTITANYPTGHGMIILKKCIKDKNELSQVSNSLTYILSAGPDNYFNCSITIDQIEQLQNVNQLKSGGSELYSAENTLQFNYNKFECESNVTMLKYENIQTNCQYVVGIYSNVEYMNYQIFIKGQEQHIELTESTTHRSYLMEYDTDLYQFTIDNDEELIEVVFQITAITGEYEAYASRLYDKPNSTFYDRYANMELDVLQYKAETETQGLFGQYYIRIVAKALLRYTITPIIYRKSHEEINYIHLTESIPYNHLQTKIDQVTYFNFEYRQNGPLFIHLNGIYGYFICYVIGTNGIIGNKYPNESQYDFSLRSSQHTLIIENPKQYYYVQVSSTSLGLNESYEIQFTSSSSLMELFYGEPLITQLDNLHQAFYYYQSPYALEKLFIIRTYTTEINEQNNLKIYVSMKYKFPNKDNCELELLDSSIYLTLQNIKESTIVYIGVESIGYNEYSLLIRGVSGITELLDNTVQQVPVPSFEQYQQSDLYFVVPKDLKNTIQIQAYTQFAEIELFCSIKDYAIVSKDLKNNNHHIFPNSSNYDIEEEISASISNKLLIINQEQLKNCQNYKQGCVLLISVKLDLQSLYSYIFGNSYNNISTVDGEDGYFNIMISTQYSIIRNGEMLIGHSGENLMSYYYFYVDNPVEFIQIAARPIDDCDPDIYVNKLINDNITYPTEDSNTYKSLSYKSDILIIRESNNVGSYIIGISGFRKQCTYELLLNFADIELYYISNGQFTSHHINQTVYYFYQHIRKESFRIMIQGINNIDVAINTYSQYNDSDDGLFDLLPYYGTDEIQILQEHNDNLFGGIIQISQSNQHFCYYCTYIIALRPLKSADIQLLIAYNSIPLDIEYGRIYYDQCLQSCKYYVEPGDLNIFVYSQNIELHFYDNDETFIFSMNLSNSQHIIPINSSYTLSIVNPNSNQVASYWLSLQSEQNFITLHLGKSYKGNNTGEQNVTSFTFTPITTIQWYTIIVNCKSNVKVELFYMSKNITEFILINPIQEWSISKSQLELKYQLPNVNYFYKITLSCQGQFSITINLEGLKYIDSNQHYIEQIQSTQIYNIYGTKGQELMIEKIDCLGQTESNISSYQFRNSSDIYFNVTPTSFASYTKNGLSIRKNIYSLVPHLQYSHDVWYSNKTITYQVVENKENQTLIVSVDTMTRNKTGLLELKMLIYQLHYSNQETFMNAFGCQMDIESLKYYTNNQLYHSKSLQTIKEEDNKVSFQVPLPEDHKVLYGLIVFQAFYQGYDTPYTYFYNSSLIYNYTKSDVKIKENDNQDYFENKDQIIIIGIIVVSFLVMIILFFVIRKIVQRRKQGKLGKPKNIQADEEWEQVKAV</sequence>
<evidence type="ECO:0008006" key="4">
    <source>
        <dbReference type="Google" id="ProtNLM"/>
    </source>
</evidence>
<evidence type="ECO:0000313" key="3">
    <source>
        <dbReference type="Proteomes" id="UP000689195"/>
    </source>
</evidence>